<protein>
    <submittedName>
        <fullName evidence="3">Aste57867_25079 protein</fullName>
    </submittedName>
</protein>
<dbReference type="AlphaFoldDB" id="A0A485LWM3"/>
<keyword evidence="1" id="KW-1133">Transmembrane helix</keyword>
<name>A0A485LWM3_9STRA</name>
<feature type="transmembrane region" description="Helical" evidence="1">
    <location>
        <begin position="200"/>
        <end position="225"/>
    </location>
</feature>
<evidence type="ECO:0000313" key="3">
    <source>
        <dbReference type="EMBL" id="VFU01710.1"/>
    </source>
</evidence>
<reference evidence="3 4" key="1">
    <citation type="submission" date="2019-03" db="EMBL/GenBank/DDBJ databases">
        <authorList>
            <person name="Gaulin E."/>
            <person name="Dumas B."/>
        </authorList>
    </citation>
    <scope>NUCLEOTIDE SEQUENCE [LARGE SCALE GENOMIC DNA]</scope>
    <source>
        <strain evidence="3">CBS 568.67</strain>
    </source>
</reference>
<sequence>MSTPPSVVFATVALGNMEPSVDIASTSVDCPAYFATIETTHAIASMNVSIMQFARNATHWLLVTQPLLTDTSFVYFGWLVLYDWVVGLREVVSFQGVARVDLNLRVPAAVCIHGVSTTLGSTSRASLVVVACLVMASKSAVHGSNLFLIPSIVGSIWIGRSLVVVRGATAILVLRTTQLTSSRRGQLPTSIMVVYMRHTVAYVTVAMMGLAAVLLVYICLVHGVLEVMNVLEPAPSSGSVDRFWSSGLMFNGFTSSFEATHDPSYNRGQRSHVDRGYRQQHCDGTYARIHSVYYVTVNSILVWLVTVALGVASPIAHV</sequence>
<dbReference type="EMBL" id="CAADRA010007509">
    <property type="protein sequence ID" value="VFU01710.1"/>
    <property type="molecule type" value="Genomic_DNA"/>
</dbReference>
<evidence type="ECO:0000313" key="2">
    <source>
        <dbReference type="EMBL" id="KAF0682780.1"/>
    </source>
</evidence>
<keyword evidence="1" id="KW-0472">Membrane</keyword>
<feature type="transmembrane region" description="Helical" evidence="1">
    <location>
        <begin position="293"/>
        <end position="316"/>
    </location>
</feature>
<proteinExistence type="predicted"/>
<dbReference type="EMBL" id="VJMH01007483">
    <property type="protein sequence ID" value="KAF0682780.1"/>
    <property type="molecule type" value="Genomic_DNA"/>
</dbReference>
<keyword evidence="4" id="KW-1185">Reference proteome</keyword>
<organism evidence="3 4">
    <name type="scientific">Aphanomyces stellatus</name>
    <dbReference type="NCBI Taxonomy" id="120398"/>
    <lineage>
        <taxon>Eukaryota</taxon>
        <taxon>Sar</taxon>
        <taxon>Stramenopiles</taxon>
        <taxon>Oomycota</taxon>
        <taxon>Saprolegniomycetes</taxon>
        <taxon>Saprolegniales</taxon>
        <taxon>Verrucalvaceae</taxon>
        <taxon>Aphanomyces</taxon>
    </lineage>
</organism>
<dbReference type="Proteomes" id="UP000332933">
    <property type="component" value="Unassembled WGS sequence"/>
</dbReference>
<accession>A0A485LWM3</accession>
<keyword evidence="1" id="KW-0812">Transmembrane</keyword>
<reference evidence="2" key="2">
    <citation type="submission" date="2019-06" db="EMBL/GenBank/DDBJ databases">
        <title>Genomics analysis of Aphanomyces spp. identifies a new class of oomycete effector associated with host adaptation.</title>
        <authorList>
            <person name="Gaulin E."/>
        </authorList>
    </citation>
    <scope>NUCLEOTIDE SEQUENCE</scope>
    <source>
        <strain evidence="2">CBS 578.67</strain>
    </source>
</reference>
<gene>
    <name evidence="3" type="primary">Aste57867_25079</name>
    <name evidence="2" type="ORF">As57867_025001</name>
    <name evidence="3" type="ORF">ASTE57867_25079</name>
</gene>
<evidence type="ECO:0000313" key="4">
    <source>
        <dbReference type="Proteomes" id="UP000332933"/>
    </source>
</evidence>
<evidence type="ECO:0000256" key="1">
    <source>
        <dbReference type="SAM" id="Phobius"/>
    </source>
</evidence>